<dbReference type="SUPFAM" id="SSF74650">
    <property type="entry name" value="Galactose mutarotase-like"/>
    <property type="match status" value="1"/>
</dbReference>
<dbReference type="InterPro" id="IPR011330">
    <property type="entry name" value="Glyco_hydro/deAcase_b/a-brl"/>
</dbReference>
<dbReference type="SMART" id="SM00872">
    <property type="entry name" value="Alpha-mann_mid"/>
    <property type="match status" value="1"/>
</dbReference>
<gene>
    <name evidence="6" type="ORF">MJA45_18200</name>
</gene>
<dbReference type="SUPFAM" id="SSF88713">
    <property type="entry name" value="Glycoside hydrolase/deacetylase"/>
    <property type="match status" value="1"/>
</dbReference>
<dbReference type="InterPro" id="IPR015341">
    <property type="entry name" value="Glyco_hydro_38_cen"/>
</dbReference>
<dbReference type="GO" id="GO:0004559">
    <property type="term" value="F:alpha-mannosidase activity"/>
    <property type="evidence" value="ECO:0007669"/>
    <property type="project" value="InterPro"/>
</dbReference>
<dbReference type="Pfam" id="PF07748">
    <property type="entry name" value="Glyco_hydro_38C"/>
    <property type="match status" value="1"/>
</dbReference>
<dbReference type="GO" id="GO:0046872">
    <property type="term" value="F:metal ion binding"/>
    <property type="evidence" value="ECO:0007669"/>
    <property type="project" value="UniProtKB-KW"/>
</dbReference>
<dbReference type="Proteomes" id="UP001305702">
    <property type="component" value="Chromosome"/>
</dbReference>
<comment type="similarity">
    <text evidence="1">Belongs to the glycosyl hydrolase 38 family.</text>
</comment>
<dbReference type="EMBL" id="CP130318">
    <property type="protein sequence ID" value="WNQ09557.1"/>
    <property type="molecule type" value="Genomic_DNA"/>
</dbReference>
<dbReference type="GO" id="GO:0006013">
    <property type="term" value="P:mannose metabolic process"/>
    <property type="evidence" value="ECO:0007669"/>
    <property type="project" value="InterPro"/>
</dbReference>
<dbReference type="CDD" id="cd10789">
    <property type="entry name" value="GH38N_AMII_ER_cytosolic"/>
    <property type="match status" value="1"/>
</dbReference>
<dbReference type="Gene3D" id="3.20.110.10">
    <property type="entry name" value="Glycoside hydrolase 38, N terminal domain"/>
    <property type="match status" value="1"/>
</dbReference>
<feature type="domain" description="Glycoside hydrolase family 38 central" evidence="5">
    <location>
        <begin position="267"/>
        <end position="342"/>
    </location>
</feature>
<keyword evidence="7" id="KW-1185">Reference proteome</keyword>
<dbReference type="RefSeq" id="WP_315603329.1">
    <property type="nucleotide sequence ID" value="NZ_CP130318.1"/>
</dbReference>
<dbReference type="InterPro" id="IPR011013">
    <property type="entry name" value="Gal_mutarotase_sf_dom"/>
</dbReference>
<dbReference type="InterPro" id="IPR011682">
    <property type="entry name" value="Glyco_hydro_38_C"/>
</dbReference>
<name>A0AA96LD66_9BACL</name>
<dbReference type="InterPro" id="IPR000602">
    <property type="entry name" value="Glyco_hydro_38_N"/>
</dbReference>
<keyword evidence="3 6" id="KW-0378">Hydrolase</keyword>
<dbReference type="InterPro" id="IPR027291">
    <property type="entry name" value="Glyco_hydro_38_N_sf"/>
</dbReference>
<dbReference type="SUPFAM" id="SSF88688">
    <property type="entry name" value="Families 57/38 glycoside transferase middle domain"/>
    <property type="match status" value="1"/>
</dbReference>
<dbReference type="GO" id="GO:0030246">
    <property type="term" value="F:carbohydrate binding"/>
    <property type="evidence" value="ECO:0007669"/>
    <property type="project" value="InterPro"/>
</dbReference>
<evidence type="ECO:0000256" key="3">
    <source>
        <dbReference type="ARBA" id="ARBA00022801"/>
    </source>
</evidence>
<dbReference type="PANTHER" id="PTHR46017:SF1">
    <property type="entry name" value="ALPHA-MANNOSIDASE 2C1"/>
    <property type="match status" value="1"/>
</dbReference>
<dbReference type="KEGG" id="paun:MJA45_18200"/>
<dbReference type="Gene3D" id="1.20.1270.50">
    <property type="entry name" value="Glycoside hydrolase family 38, central domain"/>
    <property type="match status" value="1"/>
</dbReference>
<evidence type="ECO:0000313" key="7">
    <source>
        <dbReference type="Proteomes" id="UP001305702"/>
    </source>
</evidence>
<sequence>MRNVHLICNAHLDPAWLWQIEEGAGEALSTFRIAADFCEAYDGFVFNHNEVILYQWIEEYDPALFQRIRKLVAEGKWHIMGGWYLQPDCNMPSGESFVRQILTGRRYFQEKFGARPTTAINFDPFGHTRGLVQIMSKAGYDSYIVCRPGDNDCPLPGDEFVWVGYDGSEVIGHRAYKAYLSGRGKAHLKVEGFLADHPEKETGMVLWGIGNHGGGPSKLDLDNLQELKARTKDRTLLHSTPENYFAELKQTGVELPRHEKDLNPWAVGCYTSQIRIKQKHRKLENELYFVEKMVSHAALQGLLPYPGRELKDAQQDLLTAEFHDILPGTSIRPVEEDSLRLMDHGLEILSRLKAKAFFALTQGQEKAEEGTVPLFLYNPHPYKVKGMFECEFQLPKSSKGEFAYPVVLRSGVKLPSQVEKELSSLYIDWRKRVVFYAELEASSMNRFDCTVEFMPEKPKPALQESGGRIRFETPELLVVISTETGLVEEYRVEGVSVLKSGAFCPLVLEDADDSWGQVHSFRKLKGRFKRMSKAKAARYSGLRGKPIEAVRVIEDGAARTVVEALFEYGDSMLCLRYGLPKRGTEVRVDLTVHWNEKRSLLKLSVPTALSAPEYWGQVAYGADRLPSEGKEAVAQKWTAAVSKEDGVAFTCINDGIYGSDMADGEIRLTLLRSPGYSVLPGGKLPFPMPRDRFSDRMDQGERTYSFWLNAGPLEERMNSVDREALSHNEKPYALTYFPPGAGDKPEPLVRLGDETVLMTAFKQAEDEEKHYILRLFEPTGTARSTSVELPSLGIGQTVSLKPFEIKTYRIRTLERTMEEVSLIEEPMER</sequence>
<evidence type="ECO:0000313" key="6">
    <source>
        <dbReference type="EMBL" id="WNQ09557.1"/>
    </source>
</evidence>
<dbReference type="AlphaFoldDB" id="A0AA96LD66"/>
<dbReference type="GO" id="GO:0009313">
    <property type="term" value="P:oligosaccharide catabolic process"/>
    <property type="evidence" value="ECO:0007669"/>
    <property type="project" value="TreeGrafter"/>
</dbReference>
<dbReference type="InterPro" id="IPR037094">
    <property type="entry name" value="Glyco_hydro_38_cen_sf"/>
</dbReference>
<evidence type="ECO:0000259" key="5">
    <source>
        <dbReference type="SMART" id="SM00872"/>
    </source>
</evidence>
<keyword evidence="2" id="KW-0479">Metal-binding</keyword>
<accession>A0AA96LD66</accession>
<evidence type="ECO:0000256" key="2">
    <source>
        <dbReference type="ARBA" id="ARBA00022723"/>
    </source>
</evidence>
<proteinExistence type="inferred from homology"/>
<organism evidence="6 7">
    <name type="scientific">Paenibacillus aurantius</name>
    <dbReference type="NCBI Taxonomy" id="2918900"/>
    <lineage>
        <taxon>Bacteria</taxon>
        <taxon>Bacillati</taxon>
        <taxon>Bacillota</taxon>
        <taxon>Bacilli</taxon>
        <taxon>Bacillales</taxon>
        <taxon>Paenibacillaceae</taxon>
        <taxon>Paenibacillus</taxon>
    </lineage>
</organism>
<evidence type="ECO:0000256" key="1">
    <source>
        <dbReference type="ARBA" id="ARBA00009792"/>
    </source>
</evidence>
<protein>
    <submittedName>
        <fullName evidence="6">Glycoside hydrolase family 38 C-terminal domain-containing protein</fullName>
    </submittedName>
</protein>
<dbReference type="Pfam" id="PF09261">
    <property type="entry name" value="Alpha-mann_mid"/>
    <property type="match status" value="1"/>
</dbReference>
<evidence type="ECO:0000256" key="4">
    <source>
        <dbReference type="ARBA" id="ARBA00023295"/>
    </source>
</evidence>
<dbReference type="Pfam" id="PF01074">
    <property type="entry name" value="Glyco_hydro_38N"/>
    <property type="match status" value="1"/>
</dbReference>
<keyword evidence="4" id="KW-0326">Glycosidase</keyword>
<dbReference type="PANTHER" id="PTHR46017">
    <property type="entry name" value="ALPHA-MANNOSIDASE 2C1"/>
    <property type="match status" value="1"/>
</dbReference>
<reference evidence="6 7" key="1">
    <citation type="submission" date="2022-02" db="EMBL/GenBank/DDBJ databases">
        <title>Paenibacillus sp. MBLB1776 Whole Genome Shotgun Sequencing.</title>
        <authorList>
            <person name="Hwang C.Y."/>
            <person name="Cho E.-S."/>
            <person name="Seo M.-J."/>
        </authorList>
    </citation>
    <scope>NUCLEOTIDE SEQUENCE [LARGE SCALE GENOMIC DNA]</scope>
    <source>
        <strain evidence="6 7">MBLB1776</strain>
    </source>
</reference>
<dbReference type="Gene3D" id="2.70.98.30">
    <property type="entry name" value="Golgi alpha-mannosidase II, domain 4"/>
    <property type="match status" value="1"/>
</dbReference>
<dbReference type="InterPro" id="IPR028995">
    <property type="entry name" value="Glyco_hydro_57/38_cen_sf"/>
</dbReference>